<proteinExistence type="predicted"/>
<reference evidence="1" key="1">
    <citation type="submission" date="2021-08" db="EMBL/GenBank/DDBJ databases">
        <title>The first chromosome-level gecko genome reveals the dynamic sex chromosomes of Neotropical dwarf geckos (Sphaerodactylidae: Sphaerodactylus).</title>
        <authorList>
            <person name="Pinto B.J."/>
            <person name="Keating S.E."/>
            <person name="Gamble T."/>
        </authorList>
    </citation>
    <scope>NUCLEOTIDE SEQUENCE</scope>
    <source>
        <strain evidence="1">TG3544</strain>
    </source>
</reference>
<gene>
    <name evidence="1" type="ORF">K3G42_002842</name>
</gene>
<protein>
    <submittedName>
        <fullName evidence="1">Uncharacterized protein</fullName>
    </submittedName>
</protein>
<name>A0ACB8G878_9SAUR</name>
<evidence type="ECO:0000313" key="1">
    <source>
        <dbReference type="EMBL" id="KAH8015345.1"/>
    </source>
</evidence>
<dbReference type="Proteomes" id="UP000827872">
    <property type="component" value="Linkage Group LG01"/>
</dbReference>
<organism evidence="1 2">
    <name type="scientific">Sphaerodactylus townsendi</name>
    <dbReference type="NCBI Taxonomy" id="933632"/>
    <lineage>
        <taxon>Eukaryota</taxon>
        <taxon>Metazoa</taxon>
        <taxon>Chordata</taxon>
        <taxon>Craniata</taxon>
        <taxon>Vertebrata</taxon>
        <taxon>Euteleostomi</taxon>
        <taxon>Lepidosauria</taxon>
        <taxon>Squamata</taxon>
        <taxon>Bifurcata</taxon>
        <taxon>Gekkota</taxon>
        <taxon>Sphaerodactylidae</taxon>
        <taxon>Sphaerodactylus</taxon>
    </lineage>
</organism>
<keyword evidence="2" id="KW-1185">Reference proteome</keyword>
<sequence length="265" mass="29052">MLSTQVTHLLVHVVNDSLIYHFQNPTNGYCNIQAHEDRPSSCTTLYADDCNPGPTHYEARPSSCPAFDYSAYDQLSTYGGHDPTLDYSGDPIPVSTAVCITAGSASQLSYETYGGHTAFPPNTGYTQPPPATPDRAAYDSNDPPGKCTPSLEGCGVLAMEEKATPKSRVSQKKVSWPCLDLHVSWRPDSLDSTFTCLLSNPADQKSASLDLASICRSEGLGIWQWKKRPRLRALPLTKSEKRDPPEYLEVQKKRSPPEGDDDRNG</sequence>
<dbReference type="EMBL" id="CM037614">
    <property type="protein sequence ID" value="KAH8015345.1"/>
    <property type="molecule type" value="Genomic_DNA"/>
</dbReference>
<comment type="caution">
    <text evidence="1">The sequence shown here is derived from an EMBL/GenBank/DDBJ whole genome shotgun (WGS) entry which is preliminary data.</text>
</comment>
<evidence type="ECO:0000313" key="2">
    <source>
        <dbReference type="Proteomes" id="UP000827872"/>
    </source>
</evidence>
<accession>A0ACB8G878</accession>